<dbReference type="GO" id="GO:0005886">
    <property type="term" value="C:plasma membrane"/>
    <property type="evidence" value="ECO:0007669"/>
    <property type="project" value="UniProtKB-SubCell"/>
</dbReference>
<feature type="transmembrane region" description="Helical" evidence="14">
    <location>
        <begin position="440"/>
        <end position="460"/>
    </location>
</feature>
<keyword evidence="11 14" id="KW-0472">Membrane</keyword>
<evidence type="ECO:0000256" key="13">
    <source>
        <dbReference type="SAM" id="MobiDB-lite"/>
    </source>
</evidence>
<evidence type="ECO:0000256" key="12">
    <source>
        <dbReference type="ARBA" id="ARBA00031636"/>
    </source>
</evidence>
<feature type="transmembrane region" description="Helical" evidence="14">
    <location>
        <begin position="219"/>
        <end position="239"/>
    </location>
</feature>
<comment type="function">
    <text evidence="1">Multidrug efflux pump.</text>
</comment>
<reference evidence="15" key="1">
    <citation type="journal article" date="2021" name="PeerJ">
        <title>Extensive microbial diversity within the chicken gut microbiome revealed by metagenomics and culture.</title>
        <authorList>
            <person name="Gilroy R."/>
            <person name="Ravi A."/>
            <person name="Getino M."/>
            <person name="Pursley I."/>
            <person name="Horton D.L."/>
            <person name="Alikhan N.F."/>
            <person name="Baker D."/>
            <person name="Gharbi K."/>
            <person name="Hall N."/>
            <person name="Watson M."/>
            <person name="Adriaenssens E.M."/>
            <person name="Foster-Nyarko E."/>
            <person name="Jarju S."/>
            <person name="Secka A."/>
            <person name="Antonio M."/>
            <person name="Oren A."/>
            <person name="Chaudhuri R.R."/>
            <person name="La Ragione R."/>
            <person name="Hildebrand F."/>
            <person name="Pallen M.J."/>
        </authorList>
    </citation>
    <scope>NUCLEOTIDE SEQUENCE</scope>
    <source>
        <strain evidence="15">ChiHjej8B7-25341</strain>
    </source>
</reference>
<evidence type="ECO:0000256" key="4">
    <source>
        <dbReference type="ARBA" id="ARBA00020268"/>
    </source>
</evidence>
<dbReference type="EMBL" id="DWUW01000143">
    <property type="protein sequence ID" value="HJD31287.1"/>
    <property type="molecule type" value="Genomic_DNA"/>
</dbReference>
<evidence type="ECO:0000256" key="7">
    <source>
        <dbReference type="ARBA" id="ARBA00022475"/>
    </source>
</evidence>
<comment type="similarity">
    <text evidence="3">Belongs to the multi antimicrobial extrusion (MATE) (TC 2.A.66.1) family.</text>
</comment>
<evidence type="ECO:0000256" key="8">
    <source>
        <dbReference type="ARBA" id="ARBA00022692"/>
    </source>
</evidence>
<keyword evidence="7" id="KW-1003">Cell membrane</keyword>
<dbReference type="PANTHER" id="PTHR43298:SF2">
    <property type="entry name" value="FMN_FAD EXPORTER YEEO-RELATED"/>
    <property type="match status" value="1"/>
</dbReference>
<comment type="subcellular location">
    <subcellularLocation>
        <location evidence="2">Cell membrane</location>
        <topology evidence="2">Multi-pass membrane protein</topology>
    </subcellularLocation>
</comment>
<dbReference type="AlphaFoldDB" id="A0A9D2TZJ6"/>
<protein>
    <recommendedName>
        <fullName evidence="4">Probable multidrug resistance protein NorM</fullName>
    </recommendedName>
    <alternativeName>
        <fullName evidence="12">Multidrug-efflux transporter</fullName>
    </alternativeName>
</protein>
<evidence type="ECO:0000256" key="3">
    <source>
        <dbReference type="ARBA" id="ARBA00010199"/>
    </source>
</evidence>
<dbReference type="InterPro" id="IPR002528">
    <property type="entry name" value="MATE_fam"/>
</dbReference>
<dbReference type="Proteomes" id="UP000823851">
    <property type="component" value="Unassembled WGS sequence"/>
</dbReference>
<feature type="transmembrane region" description="Helical" evidence="14">
    <location>
        <begin position="411"/>
        <end position="434"/>
    </location>
</feature>
<evidence type="ECO:0000256" key="11">
    <source>
        <dbReference type="ARBA" id="ARBA00023136"/>
    </source>
</evidence>
<feature type="transmembrane region" description="Helical" evidence="14">
    <location>
        <begin position="79"/>
        <end position="100"/>
    </location>
</feature>
<dbReference type="InterPro" id="IPR050222">
    <property type="entry name" value="MATE_MdtK"/>
</dbReference>
<evidence type="ECO:0000313" key="15">
    <source>
        <dbReference type="EMBL" id="HJD31287.1"/>
    </source>
</evidence>
<dbReference type="NCBIfam" id="TIGR00797">
    <property type="entry name" value="matE"/>
    <property type="match status" value="1"/>
</dbReference>
<feature type="region of interest" description="Disordered" evidence="13">
    <location>
        <begin position="1"/>
        <end position="28"/>
    </location>
</feature>
<keyword evidence="6" id="KW-0050">Antiport</keyword>
<feature type="transmembrane region" description="Helical" evidence="14">
    <location>
        <begin position="345"/>
        <end position="363"/>
    </location>
</feature>
<dbReference type="GO" id="GO:0042910">
    <property type="term" value="F:xenobiotic transmembrane transporter activity"/>
    <property type="evidence" value="ECO:0007669"/>
    <property type="project" value="InterPro"/>
</dbReference>
<dbReference type="CDD" id="cd13144">
    <property type="entry name" value="MATE_like_4"/>
    <property type="match status" value="1"/>
</dbReference>
<feature type="transmembrane region" description="Helical" evidence="14">
    <location>
        <begin position="158"/>
        <end position="175"/>
    </location>
</feature>
<evidence type="ECO:0000256" key="2">
    <source>
        <dbReference type="ARBA" id="ARBA00004651"/>
    </source>
</evidence>
<dbReference type="Pfam" id="PF01554">
    <property type="entry name" value="MatE"/>
    <property type="match status" value="2"/>
</dbReference>
<name>A0A9D2TZJ6_9FIRM</name>
<evidence type="ECO:0000256" key="9">
    <source>
        <dbReference type="ARBA" id="ARBA00022989"/>
    </source>
</evidence>
<dbReference type="GO" id="GO:0006811">
    <property type="term" value="P:monoatomic ion transport"/>
    <property type="evidence" value="ECO:0007669"/>
    <property type="project" value="UniProtKB-KW"/>
</dbReference>
<keyword evidence="10" id="KW-0406">Ion transport</keyword>
<sequence>MSKAAQGRDVEEKKIRETGRDKNSRASDKMGTMAMNPLLLSMALPMMISMLVQALYNIVDSVFVSMINEDALTAVSLAFPIQSLMIAVGAGTGVGINAVLSRSLGERDQENADKAAKNGIFLAFLSCVAFMVLGWLIAEPFYLSQTDDPEIVAYGVSYLTIVCVLSIGMFFQMTFEKLLQSTGRTMYTMFTQGTGAILNIIFDPIMIFGLFGFPEMGVAGAAAATVFGQIVAAALAIFFNVKVNKDINIGFRRFRPDGRMIGTIYKVGIPSIIMQAIGSVMTYGMNLILIQFTSTATAVFGVYYKVQRFVFMPVFGLNNGMVPIIAYNYGAGNQKRVRQVVKLSVMYAVAIMLVGLLVFQTVPDKLLGLFNASENMLLIGDRALRTISLSFLFAGFCIVIGSLFQALGNGVYSLCVSVARQLVVLLPAAFLLSLRGKVENVWWAFPIAEIMSLCVTLFFYRRIDKKIIRRIGEKTEFA</sequence>
<dbReference type="PIRSF" id="PIRSF006603">
    <property type="entry name" value="DinF"/>
    <property type="match status" value="1"/>
</dbReference>
<dbReference type="GO" id="GO:0015297">
    <property type="term" value="F:antiporter activity"/>
    <property type="evidence" value="ECO:0007669"/>
    <property type="project" value="UniProtKB-KW"/>
</dbReference>
<feature type="transmembrane region" description="Helical" evidence="14">
    <location>
        <begin position="260"/>
        <end position="277"/>
    </location>
</feature>
<feature type="transmembrane region" description="Helical" evidence="14">
    <location>
        <begin position="120"/>
        <end position="138"/>
    </location>
</feature>
<evidence type="ECO:0000313" key="16">
    <source>
        <dbReference type="Proteomes" id="UP000823851"/>
    </source>
</evidence>
<proteinExistence type="inferred from homology"/>
<feature type="transmembrane region" description="Helical" evidence="14">
    <location>
        <begin position="383"/>
        <end position="404"/>
    </location>
</feature>
<evidence type="ECO:0000256" key="5">
    <source>
        <dbReference type="ARBA" id="ARBA00022448"/>
    </source>
</evidence>
<keyword evidence="9 14" id="KW-1133">Transmembrane helix</keyword>
<keyword evidence="5" id="KW-0813">Transport</keyword>
<gene>
    <name evidence="15" type="ORF">H9912_05015</name>
</gene>
<evidence type="ECO:0000256" key="6">
    <source>
        <dbReference type="ARBA" id="ARBA00022449"/>
    </source>
</evidence>
<evidence type="ECO:0000256" key="14">
    <source>
        <dbReference type="SAM" id="Phobius"/>
    </source>
</evidence>
<accession>A0A9D2TZJ6</accession>
<feature type="transmembrane region" description="Helical" evidence="14">
    <location>
        <begin position="38"/>
        <end position="59"/>
    </location>
</feature>
<dbReference type="InterPro" id="IPR048279">
    <property type="entry name" value="MdtK-like"/>
</dbReference>
<feature type="transmembrane region" description="Helical" evidence="14">
    <location>
        <begin position="196"/>
        <end position="213"/>
    </location>
</feature>
<dbReference type="PANTHER" id="PTHR43298">
    <property type="entry name" value="MULTIDRUG RESISTANCE PROTEIN NORM-RELATED"/>
    <property type="match status" value="1"/>
</dbReference>
<comment type="caution">
    <text evidence="15">The sequence shown here is derived from an EMBL/GenBank/DDBJ whole genome shotgun (WGS) entry which is preliminary data.</text>
</comment>
<keyword evidence="8 14" id="KW-0812">Transmembrane</keyword>
<evidence type="ECO:0000256" key="10">
    <source>
        <dbReference type="ARBA" id="ARBA00023065"/>
    </source>
</evidence>
<evidence type="ECO:0000256" key="1">
    <source>
        <dbReference type="ARBA" id="ARBA00003408"/>
    </source>
</evidence>
<organism evidence="15 16">
    <name type="scientific">Candidatus Eisenbergiella stercorigallinarum</name>
    <dbReference type="NCBI Taxonomy" id="2838557"/>
    <lineage>
        <taxon>Bacteria</taxon>
        <taxon>Bacillati</taxon>
        <taxon>Bacillota</taxon>
        <taxon>Clostridia</taxon>
        <taxon>Lachnospirales</taxon>
        <taxon>Lachnospiraceae</taxon>
        <taxon>Eisenbergiella</taxon>
    </lineage>
</organism>
<reference evidence="15" key="2">
    <citation type="submission" date="2021-04" db="EMBL/GenBank/DDBJ databases">
        <authorList>
            <person name="Gilroy R."/>
        </authorList>
    </citation>
    <scope>NUCLEOTIDE SEQUENCE</scope>
    <source>
        <strain evidence="15">ChiHjej8B7-25341</strain>
    </source>
</reference>